<comment type="caution">
    <text evidence="2">The sequence shown here is derived from an EMBL/GenBank/DDBJ whole genome shotgun (WGS) entry which is preliminary data.</text>
</comment>
<accession>A0AAD5UE09</accession>
<organism evidence="2 3">
    <name type="scientific">Boothiomyces macroporosus</name>
    <dbReference type="NCBI Taxonomy" id="261099"/>
    <lineage>
        <taxon>Eukaryota</taxon>
        <taxon>Fungi</taxon>
        <taxon>Fungi incertae sedis</taxon>
        <taxon>Chytridiomycota</taxon>
        <taxon>Chytridiomycota incertae sedis</taxon>
        <taxon>Chytridiomycetes</taxon>
        <taxon>Rhizophydiales</taxon>
        <taxon>Terramycetaceae</taxon>
        <taxon>Boothiomyces</taxon>
    </lineage>
</organism>
<dbReference type="InterPro" id="IPR050987">
    <property type="entry name" value="AtrR-like"/>
</dbReference>
<dbReference type="PANTHER" id="PTHR46910:SF1">
    <property type="entry name" value="MISCELLANEOUS ZN(II)2CYS6 TRANSCRIPTION FACTOR (EUROFUNG)-RELATED"/>
    <property type="match status" value="1"/>
</dbReference>
<evidence type="ECO:0000313" key="3">
    <source>
        <dbReference type="Proteomes" id="UP001210925"/>
    </source>
</evidence>
<keyword evidence="1" id="KW-0539">Nucleus</keyword>
<dbReference type="CDD" id="cd12148">
    <property type="entry name" value="fungal_TF_MHR"/>
    <property type="match status" value="1"/>
</dbReference>
<dbReference type="Proteomes" id="UP001210925">
    <property type="component" value="Unassembled WGS sequence"/>
</dbReference>
<evidence type="ECO:0000313" key="2">
    <source>
        <dbReference type="EMBL" id="KAJ3252344.1"/>
    </source>
</evidence>
<sequence length="444" mass="52328">MSISCSYDHSKRGISTAIIEEPIPKQDSYPTPTTDKSSLSERDYDLEYRFIHESMMDRYAYFSSIGKEFLSKYLQNDYAGLVLRAGYYINKRDEKALLWIESSLNEFPNHLQPSLSNLLANLLLAIMLCKYGKKFQGVGVFGHVVRSSKILGINDENKLKSLVEEDELDDARSLWWHIYQIDQYLWFHNAGFLHEEDHHVYLPGVHGDFEDQLGMDIMSSKDWFTPPFPNEGINTNKILLNRIFGQAVRLYRIGNDLQMTSLQGSLQLWYMNLPEKFHLHFRLIYDYNPMIENPQQTWKILDTLIEFHFTKILVTEPLFYRNFQTIQLSECTGYEQTMLYTCKQISDIFLFYLQQNPSFEYTSLFYHIYSIHIITPLFLISKIRMNTNVDVDQCISIVHKAIELLCKRHGDEFGLLNRIENWYLLDAQSILKSFFEFSEQMSHI</sequence>
<name>A0AAD5UE09_9FUNG</name>
<dbReference type="EMBL" id="JADGKB010000144">
    <property type="protein sequence ID" value="KAJ3252344.1"/>
    <property type="molecule type" value="Genomic_DNA"/>
</dbReference>
<keyword evidence="3" id="KW-1185">Reference proteome</keyword>
<gene>
    <name evidence="2" type="ORF">HK103_001605</name>
</gene>
<dbReference type="PANTHER" id="PTHR46910">
    <property type="entry name" value="TRANSCRIPTION FACTOR PDR1"/>
    <property type="match status" value="1"/>
</dbReference>
<reference evidence="2" key="1">
    <citation type="submission" date="2020-05" db="EMBL/GenBank/DDBJ databases">
        <title>Phylogenomic resolution of chytrid fungi.</title>
        <authorList>
            <person name="Stajich J.E."/>
            <person name="Amses K."/>
            <person name="Simmons R."/>
            <person name="Seto K."/>
            <person name="Myers J."/>
            <person name="Bonds A."/>
            <person name="Quandt C.A."/>
            <person name="Barry K."/>
            <person name="Liu P."/>
            <person name="Grigoriev I."/>
            <person name="Longcore J.E."/>
            <person name="James T.Y."/>
        </authorList>
    </citation>
    <scope>NUCLEOTIDE SEQUENCE</scope>
    <source>
        <strain evidence="2">PLAUS21</strain>
    </source>
</reference>
<dbReference type="AlphaFoldDB" id="A0AAD5UE09"/>
<evidence type="ECO:0000256" key="1">
    <source>
        <dbReference type="ARBA" id="ARBA00023242"/>
    </source>
</evidence>
<evidence type="ECO:0008006" key="4">
    <source>
        <dbReference type="Google" id="ProtNLM"/>
    </source>
</evidence>
<protein>
    <recommendedName>
        <fullName evidence="4">Transcription factor domain-containing protein</fullName>
    </recommendedName>
</protein>
<dbReference type="GO" id="GO:0003700">
    <property type="term" value="F:DNA-binding transcription factor activity"/>
    <property type="evidence" value="ECO:0007669"/>
    <property type="project" value="InterPro"/>
</dbReference>
<proteinExistence type="predicted"/>